<dbReference type="InterPro" id="IPR043502">
    <property type="entry name" value="DNA/RNA_pol_sf"/>
</dbReference>
<dbReference type="InterPro" id="IPR000477">
    <property type="entry name" value="RT_dom"/>
</dbReference>
<dbReference type="InterPro" id="IPR005135">
    <property type="entry name" value="Endo/exonuclease/phosphatase"/>
</dbReference>
<proteinExistence type="predicted"/>
<dbReference type="SUPFAM" id="SSF56672">
    <property type="entry name" value="DNA/RNA polymerases"/>
    <property type="match status" value="1"/>
</dbReference>
<accession>F4NCG3</accession>
<dbReference type="CDD" id="cd01650">
    <property type="entry name" value="RT_nLTR_like"/>
    <property type="match status" value="1"/>
</dbReference>
<dbReference type="EMBL" id="FR852799">
    <property type="protein sequence ID" value="CCA65981.1"/>
    <property type="molecule type" value="Genomic_DNA"/>
</dbReference>
<dbReference type="Gene3D" id="3.60.10.10">
    <property type="entry name" value="Endonuclease/exonuclease/phosphatase"/>
    <property type="match status" value="1"/>
</dbReference>
<protein>
    <recommendedName>
        <fullName evidence="1">Reverse transcriptase domain-containing protein</fullName>
    </recommendedName>
</protein>
<dbReference type="PANTHER" id="PTHR33116">
    <property type="entry name" value="REVERSE TRANSCRIPTASE ZINC-BINDING DOMAIN-CONTAINING PROTEIN-RELATED-RELATED"/>
    <property type="match status" value="1"/>
</dbReference>
<reference evidence="2" key="1">
    <citation type="journal article" date="2014" name="Plant J.">
        <title>Profiling of extensively diversified plant LINEs reveals distinct plant-specific subclades.</title>
        <authorList>
            <person name="Heitkam T."/>
            <person name="Holtgrawe D."/>
            <person name="Dohm J.C."/>
            <person name="Minoche A.E."/>
            <person name="Himmelbauer H."/>
            <person name="Weisshaar B."/>
            <person name="Schmidt T."/>
        </authorList>
    </citation>
    <scope>NUCLEOTIDE SEQUENCE</scope>
    <source>
        <tissue evidence="2">Leaf</tissue>
    </source>
</reference>
<dbReference type="Pfam" id="PF03372">
    <property type="entry name" value="Exo_endo_phos"/>
    <property type="match status" value="1"/>
</dbReference>
<dbReference type="PANTHER" id="PTHR33116:SF84">
    <property type="entry name" value="RNA-DIRECTED DNA POLYMERASE"/>
    <property type="match status" value="1"/>
</dbReference>
<dbReference type="InterPro" id="IPR036691">
    <property type="entry name" value="Endo/exonu/phosph_ase_sf"/>
</dbReference>
<evidence type="ECO:0000313" key="2">
    <source>
        <dbReference type="EMBL" id="CCA65981.1"/>
    </source>
</evidence>
<dbReference type="AlphaFoldDB" id="F4NCG3"/>
<dbReference type="InterPro" id="IPR026960">
    <property type="entry name" value="RVT-Znf"/>
</dbReference>
<organism evidence="2">
    <name type="scientific">Beta vulgaris subsp. vulgaris</name>
    <name type="common">Beet</name>
    <dbReference type="NCBI Taxonomy" id="3555"/>
    <lineage>
        <taxon>Eukaryota</taxon>
        <taxon>Viridiplantae</taxon>
        <taxon>Streptophyta</taxon>
        <taxon>Embryophyta</taxon>
        <taxon>Tracheophyta</taxon>
        <taxon>Spermatophyta</taxon>
        <taxon>Magnoliopsida</taxon>
        <taxon>eudicotyledons</taxon>
        <taxon>Gunneridae</taxon>
        <taxon>Pentapetalae</taxon>
        <taxon>Caryophyllales</taxon>
        <taxon>Chenopodiaceae</taxon>
        <taxon>Betoideae</taxon>
        <taxon>Beta</taxon>
    </lineage>
</organism>
<dbReference type="Pfam" id="PF13966">
    <property type="entry name" value="zf-RVT"/>
    <property type="match status" value="1"/>
</dbReference>
<name>F4NCG3_BETVV</name>
<feature type="domain" description="Reverse transcriptase" evidence="1">
    <location>
        <begin position="486"/>
        <end position="764"/>
    </location>
</feature>
<evidence type="ECO:0000259" key="1">
    <source>
        <dbReference type="PROSITE" id="PS50878"/>
    </source>
</evidence>
<dbReference type="PROSITE" id="PS50878">
    <property type="entry name" value="RT_POL"/>
    <property type="match status" value="1"/>
</dbReference>
<dbReference type="Pfam" id="PF00078">
    <property type="entry name" value="RVT_1"/>
    <property type="match status" value="1"/>
</dbReference>
<dbReference type="SUPFAM" id="SSF56219">
    <property type="entry name" value="DNase I-like"/>
    <property type="match status" value="1"/>
</dbReference>
<sequence length="1114" mass="127972">MKITTWNVRGLNDPIKVKEVKHFLHSQKISLCSLFETRVRQQNSGKIQKKFGNRWSWINNYACSPRGRIWVGWLNNDVNINVLSVTEQVITMEVKNSYGLNMFKMAAVYGLHTIADRKVLWEELYNFVSVCHEPCILIGDYNAVYSAQDRLNGNDVSEAETSDLRSFVLKAQLLEAPTTGLFYSWNNKSIGADRISSRIDKSFVNVAWINQYPDVVVEYREAGISDHSPLIFNLATQHDEGGRPFKFLNFLADQNGFVEVVKEAWGSANHRFKMKNIWVRLQAVKRALKSFHSKKFSKAHCQVEELRRKLAAVQALPEVSQVSELQEEEKDLIAQLRKWSTIDESILKQKSRIQWLSLGDSNSKFFFTAIKVRKARNKIVLLQNDRGDQLTENTEIQNEICNFYRRLLGTSSSQLEAIDLHVVRVGAKLSATSCAQLVQPITIQEIDQALADIDDTKAPGLDGFNSVFFKKSWLVIKQEIYEGILDFFENGFMHKPINCTAVTLIPKIDEAKHAKDYRPIACCSTLYKIISKILTKRLQAVITEVVDCAQTGFIPERHIGDNILLATELIRGYNRRHVSPRCVIKVDIRKAYDSVEWVFLESMLKELGFPSMFIRWIMACVKTVSYSILLNGIPSIPFDAQKGLRQGDPLSPFLFALSMEYLSRCMGNMCKDPEFNFHPKCERIKLTHLMFADDLLMFARADASSISKIMAAFNSFSKASGLQASIEKSCIYFGGVCHEEAEQLADRIQMPIGSLPFRYLGVPLASKKLNFSQCKPLIDKITTRAQGWVAHLLSYAGRLQLVKTILYSMQNYWGQIFPLPKKLIKAVETTCRKFLWTGTVDTSYKAPVAWDFLQQPKSTGGLNVTNMVLWNKAAILKLLWAITFKQDKLWVRWVNAYYIKRQNIENVTVSSNTSWILRKIFESRELLTRTGGWEAVSNHMNFSIKKTYKLLQEDYENVVWKRLICNNKATPKSQFILWLAMLNRLATAERVSRWNRDVSPLCKMCGNEIETIQHLFFNCIYSKEIWGKVLLYLNLQPQADAQAKKELAIKKARSTKDRNKLYVMMFTESVYAIWLLRNAKVFRGIEINQNQAVKSIIFRIAVRCNDKQKQMLVK</sequence>